<gene>
    <name evidence="2" type="ORF">A1O3_10083</name>
</gene>
<dbReference type="GeneID" id="19174164"/>
<reference evidence="2 3" key="1">
    <citation type="submission" date="2013-03" db="EMBL/GenBank/DDBJ databases">
        <title>The Genome Sequence of Capronia epimyces CBS 606.96.</title>
        <authorList>
            <consortium name="The Broad Institute Genomics Platform"/>
            <person name="Cuomo C."/>
            <person name="de Hoog S."/>
            <person name="Gorbushina A."/>
            <person name="Walker B."/>
            <person name="Young S.K."/>
            <person name="Zeng Q."/>
            <person name="Gargeya S."/>
            <person name="Fitzgerald M."/>
            <person name="Haas B."/>
            <person name="Abouelleil A."/>
            <person name="Allen A.W."/>
            <person name="Alvarado L."/>
            <person name="Arachchi H.M."/>
            <person name="Berlin A.M."/>
            <person name="Chapman S.B."/>
            <person name="Gainer-Dewar J."/>
            <person name="Goldberg J."/>
            <person name="Griggs A."/>
            <person name="Gujja S."/>
            <person name="Hansen M."/>
            <person name="Howarth C."/>
            <person name="Imamovic A."/>
            <person name="Ireland A."/>
            <person name="Larimer J."/>
            <person name="McCowan C."/>
            <person name="Murphy C."/>
            <person name="Pearson M."/>
            <person name="Poon T.W."/>
            <person name="Priest M."/>
            <person name="Roberts A."/>
            <person name="Saif S."/>
            <person name="Shea T."/>
            <person name="Sisk P."/>
            <person name="Sykes S."/>
            <person name="Wortman J."/>
            <person name="Nusbaum C."/>
            <person name="Birren B."/>
        </authorList>
    </citation>
    <scope>NUCLEOTIDE SEQUENCE [LARGE SCALE GENOMIC DNA]</scope>
    <source>
        <strain evidence="2 3">CBS 606.96</strain>
    </source>
</reference>
<dbReference type="AlphaFoldDB" id="W9XIZ6"/>
<name>W9XIZ6_9EURO</name>
<dbReference type="OrthoDB" id="4161573at2759"/>
<feature type="compositionally biased region" description="Basic residues" evidence="1">
    <location>
        <begin position="62"/>
        <end position="75"/>
    </location>
</feature>
<organism evidence="2 3">
    <name type="scientific">Capronia epimyces CBS 606.96</name>
    <dbReference type="NCBI Taxonomy" id="1182542"/>
    <lineage>
        <taxon>Eukaryota</taxon>
        <taxon>Fungi</taxon>
        <taxon>Dikarya</taxon>
        <taxon>Ascomycota</taxon>
        <taxon>Pezizomycotina</taxon>
        <taxon>Eurotiomycetes</taxon>
        <taxon>Chaetothyriomycetidae</taxon>
        <taxon>Chaetothyriales</taxon>
        <taxon>Herpotrichiellaceae</taxon>
        <taxon>Capronia</taxon>
    </lineage>
</organism>
<evidence type="ECO:0000256" key="1">
    <source>
        <dbReference type="SAM" id="MobiDB-lite"/>
    </source>
</evidence>
<evidence type="ECO:0000313" key="2">
    <source>
        <dbReference type="EMBL" id="EXJ76926.1"/>
    </source>
</evidence>
<accession>W9XIZ6</accession>
<proteinExistence type="predicted"/>
<comment type="caution">
    <text evidence="2">The sequence shown here is derived from an EMBL/GenBank/DDBJ whole genome shotgun (WGS) entry which is preliminary data.</text>
</comment>
<dbReference type="RefSeq" id="XP_007738364.1">
    <property type="nucleotide sequence ID" value="XM_007740174.1"/>
</dbReference>
<sequence length="537" mass="60557">MDQGWYHWSSEPSSSSYNGNDSLTAAMLAGTQHYPVYTTLLAPESLASSRLPPPKTSDKPYRLRKGTRGHQKSRIGTRGCQNPNPNPEPTKVKDIPTFPRYDEPIPDEASLEEICELYPNHLQGKYLDAFIQWTWTGLDIYNRMTKKALQLLGRYRIAGSKGHGNRANFLGKRLKARIKSMTDDEVKELCEAPKIRKALKNGSDRYGACKLEGKFPNPLAQRVRTLPQRKGRKMLKALPAHAPDVQDLRVQESSSTFKENLIKLDDCWREQLKHAYRIIDIDAESHNATTRQHELWVLEIVHLTATHNLLPLFHVSSKERYLVFEKLINTKAHDRFTACNPSASGTDWSAVLNTPEVYAKWQTDAADIILAQHQDMAAELGEFVEGLNDARQSDKKVRIPGLIKRAIETTADLAAQFSTSTNTVPERPIQHLQPMPQPQGYYVSANMMQWLENVSAGRGPSPAQPLRFVPENMAGPAVSDAMFIADAVLQSDDSRVIQVPHQGLSDMAPFDYQRCELAVEDNMDFLLDTELAYYDGF</sequence>
<dbReference type="EMBL" id="AMGY01000011">
    <property type="protein sequence ID" value="EXJ76926.1"/>
    <property type="molecule type" value="Genomic_DNA"/>
</dbReference>
<dbReference type="eggNOG" id="ENOG502RQ49">
    <property type="taxonomic scope" value="Eukaryota"/>
</dbReference>
<keyword evidence="3" id="KW-1185">Reference proteome</keyword>
<dbReference type="HOGENOM" id="CLU_507116_0_0_1"/>
<dbReference type="Proteomes" id="UP000019478">
    <property type="component" value="Unassembled WGS sequence"/>
</dbReference>
<evidence type="ECO:0000313" key="3">
    <source>
        <dbReference type="Proteomes" id="UP000019478"/>
    </source>
</evidence>
<feature type="region of interest" description="Disordered" evidence="1">
    <location>
        <begin position="45"/>
        <end position="98"/>
    </location>
</feature>
<protein>
    <submittedName>
        <fullName evidence="2">Uncharacterized protein</fullName>
    </submittedName>
</protein>
<feature type="region of interest" description="Disordered" evidence="1">
    <location>
        <begin position="1"/>
        <end position="20"/>
    </location>
</feature>